<comment type="caution">
    <text evidence="1">The sequence shown here is derived from an EMBL/GenBank/DDBJ whole genome shotgun (WGS) entry which is preliminary data.</text>
</comment>
<dbReference type="Proteomes" id="UP000193944">
    <property type="component" value="Unassembled WGS sequence"/>
</dbReference>
<dbReference type="AlphaFoldDB" id="A0A1Y1VRF4"/>
<proteinExistence type="predicted"/>
<keyword evidence="2" id="KW-1185">Reference proteome</keyword>
<dbReference type="EMBL" id="MCFG01000578">
    <property type="protein sequence ID" value="ORX63871.1"/>
    <property type="molecule type" value="Genomic_DNA"/>
</dbReference>
<evidence type="ECO:0000313" key="1">
    <source>
        <dbReference type="EMBL" id="ORX63871.1"/>
    </source>
</evidence>
<sequence>MNSYIIVSKIPNYNNEYFEKIYTNESEEIKKVYMNCISFSCRVHPTCMADSFFVMIGNSKNFEFLRTISYFSKYDIKKYPFFRFSNCYQTSNDIHINKTVEVEPGNSLYLSSNNEINYSIEIKEL</sequence>
<organism evidence="1 2">
    <name type="scientific">Anaeromyces robustus</name>
    <dbReference type="NCBI Taxonomy" id="1754192"/>
    <lineage>
        <taxon>Eukaryota</taxon>
        <taxon>Fungi</taxon>
        <taxon>Fungi incertae sedis</taxon>
        <taxon>Chytridiomycota</taxon>
        <taxon>Chytridiomycota incertae sedis</taxon>
        <taxon>Neocallimastigomycetes</taxon>
        <taxon>Neocallimastigales</taxon>
        <taxon>Neocallimastigaceae</taxon>
        <taxon>Anaeromyces</taxon>
    </lineage>
</organism>
<protein>
    <submittedName>
        <fullName evidence="1">Uncharacterized protein</fullName>
    </submittedName>
</protein>
<accession>A0A1Y1VRF4</accession>
<reference evidence="1 2" key="2">
    <citation type="submission" date="2016-08" db="EMBL/GenBank/DDBJ databases">
        <title>Pervasive Adenine N6-methylation of Active Genes in Fungi.</title>
        <authorList>
            <consortium name="DOE Joint Genome Institute"/>
            <person name="Mondo S.J."/>
            <person name="Dannebaum R.O."/>
            <person name="Kuo R.C."/>
            <person name="Labutti K."/>
            <person name="Haridas S."/>
            <person name="Kuo A."/>
            <person name="Salamov A."/>
            <person name="Ahrendt S.R."/>
            <person name="Lipzen A."/>
            <person name="Sullivan W."/>
            <person name="Andreopoulos W.B."/>
            <person name="Clum A."/>
            <person name="Lindquist E."/>
            <person name="Daum C."/>
            <person name="Ramamoorthy G.K."/>
            <person name="Gryganskyi A."/>
            <person name="Culley D."/>
            <person name="Magnuson J.K."/>
            <person name="James T.Y."/>
            <person name="O'Malley M.A."/>
            <person name="Stajich J.E."/>
            <person name="Spatafora J.W."/>
            <person name="Visel A."/>
            <person name="Grigoriev I.V."/>
        </authorList>
    </citation>
    <scope>NUCLEOTIDE SEQUENCE [LARGE SCALE GENOMIC DNA]</scope>
    <source>
        <strain evidence="1 2">S4</strain>
    </source>
</reference>
<name>A0A1Y1VRF4_9FUNG</name>
<reference evidence="1 2" key="1">
    <citation type="submission" date="2016-08" db="EMBL/GenBank/DDBJ databases">
        <title>A Parts List for Fungal Cellulosomes Revealed by Comparative Genomics.</title>
        <authorList>
            <consortium name="DOE Joint Genome Institute"/>
            <person name="Haitjema C.H."/>
            <person name="Gilmore S.P."/>
            <person name="Henske J.K."/>
            <person name="Solomon K.V."/>
            <person name="De Groot R."/>
            <person name="Kuo A."/>
            <person name="Mondo S.J."/>
            <person name="Salamov A.A."/>
            <person name="Labutti K."/>
            <person name="Zhao Z."/>
            <person name="Chiniquy J."/>
            <person name="Barry K."/>
            <person name="Brewer H.M."/>
            <person name="Purvine S.O."/>
            <person name="Wright A.T."/>
            <person name="Boxma B."/>
            <person name="Van Alen T."/>
            <person name="Hackstein J.H."/>
            <person name="Baker S.E."/>
            <person name="Grigoriev I.V."/>
            <person name="O'Malley M.A."/>
        </authorList>
    </citation>
    <scope>NUCLEOTIDE SEQUENCE [LARGE SCALE GENOMIC DNA]</scope>
    <source>
        <strain evidence="1 2">S4</strain>
    </source>
</reference>
<evidence type="ECO:0000313" key="2">
    <source>
        <dbReference type="Proteomes" id="UP000193944"/>
    </source>
</evidence>
<gene>
    <name evidence="1" type="ORF">BCR32DRAFT_251385</name>
</gene>